<dbReference type="EMBL" id="QMFY01000004">
    <property type="protein sequence ID" value="RAW01351.1"/>
    <property type="molecule type" value="Genomic_DNA"/>
</dbReference>
<dbReference type="SUPFAM" id="SSF53448">
    <property type="entry name" value="Nucleotide-diphospho-sugar transferases"/>
    <property type="match status" value="1"/>
</dbReference>
<dbReference type="RefSeq" id="WP_112746837.1">
    <property type="nucleotide sequence ID" value="NZ_QMFY01000004.1"/>
</dbReference>
<protein>
    <submittedName>
        <fullName evidence="3">Glycosyltransferase family 2 protein</fullName>
    </submittedName>
</protein>
<comment type="similarity">
    <text evidence="1">Belongs to the glycosyltransferase 2 family. WaaE/KdtX subfamily.</text>
</comment>
<keyword evidence="4" id="KW-1185">Reference proteome</keyword>
<accession>A0A364Y5K9</accession>
<feature type="domain" description="Glycosyltransferase 2-like" evidence="2">
    <location>
        <begin position="46"/>
        <end position="166"/>
    </location>
</feature>
<dbReference type="GO" id="GO:0016740">
    <property type="term" value="F:transferase activity"/>
    <property type="evidence" value="ECO:0007669"/>
    <property type="project" value="UniProtKB-KW"/>
</dbReference>
<dbReference type="Pfam" id="PF00535">
    <property type="entry name" value="Glycos_transf_2"/>
    <property type="match status" value="1"/>
</dbReference>
<dbReference type="PANTHER" id="PTHR43630:SF2">
    <property type="entry name" value="GLYCOSYLTRANSFERASE"/>
    <property type="match status" value="1"/>
</dbReference>
<dbReference type="AlphaFoldDB" id="A0A364Y5K9"/>
<keyword evidence="3" id="KW-0808">Transferase</keyword>
<dbReference type="Gene3D" id="3.90.550.10">
    <property type="entry name" value="Spore Coat Polysaccharide Biosynthesis Protein SpsA, Chain A"/>
    <property type="match status" value="1"/>
</dbReference>
<name>A0A364Y5K9_9BACT</name>
<organism evidence="3 4">
    <name type="scientific">Pseudochryseolinea flava</name>
    <dbReference type="NCBI Taxonomy" id="2059302"/>
    <lineage>
        <taxon>Bacteria</taxon>
        <taxon>Pseudomonadati</taxon>
        <taxon>Bacteroidota</taxon>
        <taxon>Cytophagia</taxon>
        <taxon>Cytophagales</taxon>
        <taxon>Fulvivirgaceae</taxon>
        <taxon>Pseudochryseolinea</taxon>
    </lineage>
</organism>
<dbReference type="CDD" id="cd00761">
    <property type="entry name" value="Glyco_tranf_GTA_type"/>
    <property type="match status" value="1"/>
</dbReference>
<dbReference type="PANTHER" id="PTHR43630">
    <property type="entry name" value="POLY-BETA-1,6-N-ACETYL-D-GLUCOSAMINE SYNTHASE"/>
    <property type="match status" value="1"/>
</dbReference>
<reference evidence="3 4" key="1">
    <citation type="submission" date="2018-06" db="EMBL/GenBank/DDBJ databases">
        <title>Chryseolinea flavus sp. nov., a member of the phylum Bacteroidetes isolated from soil.</title>
        <authorList>
            <person name="Li Y."/>
            <person name="Wang J."/>
        </authorList>
    </citation>
    <scope>NUCLEOTIDE SEQUENCE [LARGE SCALE GENOMIC DNA]</scope>
    <source>
        <strain evidence="3 4">SDU1-6</strain>
    </source>
</reference>
<gene>
    <name evidence="3" type="ORF">DQQ10_10630</name>
</gene>
<evidence type="ECO:0000313" key="4">
    <source>
        <dbReference type="Proteomes" id="UP000251889"/>
    </source>
</evidence>
<dbReference type="OrthoDB" id="1016922at2"/>
<dbReference type="Proteomes" id="UP000251889">
    <property type="component" value="Unassembled WGS sequence"/>
</dbReference>
<comment type="caution">
    <text evidence="3">The sequence shown here is derived from an EMBL/GenBank/DDBJ whole genome shotgun (WGS) entry which is preliminary data.</text>
</comment>
<evidence type="ECO:0000259" key="2">
    <source>
        <dbReference type="Pfam" id="PF00535"/>
    </source>
</evidence>
<sequence>MYFFNNPEWIDKDLFHVKRLEDVPDETFQKIKERLQSKMSNEPTITIVIAAWNEEVNIIRCLDTLSRNVTDIPFDIVVVNNNSKDRTQQVLDKLGVTSYFQEIQGCGPARELGQRNAKGKYILIADADCYYPKRWIQLMGNALLKVGVIAVYGRYSFLGNANIARWKFSLYDVIRDFMVEIRHIKRPYLSAYGISMGYVKEYGIKEGYLRRNIRGDDGRLVFDLMKYGKVGLVRNRDSRVWTSNRTLERDGSLYAAVKKRILREFARFDKYVTQPIPHDTKVSSNEEYSVNESIQIIKHKYNPFRLLKKKK</sequence>
<proteinExistence type="inferred from homology"/>
<dbReference type="InterPro" id="IPR029044">
    <property type="entry name" value="Nucleotide-diphossugar_trans"/>
</dbReference>
<evidence type="ECO:0000313" key="3">
    <source>
        <dbReference type="EMBL" id="RAW01351.1"/>
    </source>
</evidence>
<evidence type="ECO:0000256" key="1">
    <source>
        <dbReference type="ARBA" id="ARBA00038494"/>
    </source>
</evidence>
<dbReference type="InterPro" id="IPR001173">
    <property type="entry name" value="Glyco_trans_2-like"/>
</dbReference>